<evidence type="ECO:0000313" key="3">
    <source>
        <dbReference type="Proteomes" id="UP001603418"/>
    </source>
</evidence>
<feature type="region of interest" description="Disordered" evidence="1">
    <location>
        <begin position="69"/>
        <end position="88"/>
    </location>
</feature>
<name>A0ABW6YTF7_9ACTN</name>
<sequence length="344" mass="37103">MNDELELLRKWDADAAPLTGPARDRARHQLLNAMAHADQRTGASPSRRRALRLAAAAVVATAATGTAVLIGTDGSGEGGAPGTSTPRMENAAATVLKGAAAWERGREKEPVAPRDDQFIYSKRVIKETEQKTGEVKTYTDEMWDSVDVSKPSLTMELGREMWEEPAGKGGGVWPPRKWSELKKLPQDPAKLISAIISSGGSDDRSISDLAEFDRFQAYFLLGELLKNPVLPQGLRPAAYEALALVPGVRTIPGVKDSDGRTGVGVAYTGRGSYGGAYLIFDPVSYEFLGFRNERTSASGKKKYVQLSHVVDWGIVDRVKQRPYAAIPRPGPAGPPAPADGRPWP</sequence>
<dbReference type="Proteomes" id="UP001603418">
    <property type="component" value="Unassembled WGS sequence"/>
</dbReference>
<proteinExistence type="predicted"/>
<feature type="compositionally biased region" description="Pro residues" evidence="1">
    <location>
        <begin position="328"/>
        <end position="344"/>
    </location>
</feature>
<reference evidence="2 3" key="1">
    <citation type="submission" date="2024-10" db="EMBL/GenBank/DDBJ databases">
        <title>The Natural Products Discovery Center: Release of the First 8490 Sequenced Strains for Exploring Actinobacteria Biosynthetic Diversity.</title>
        <authorList>
            <person name="Kalkreuter E."/>
            <person name="Kautsar S.A."/>
            <person name="Yang D."/>
            <person name="Bader C.D."/>
            <person name="Teijaro C.N."/>
            <person name="Fluegel L."/>
            <person name="Davis C.M."/>
            <person name="Simpson J.R."/>
            <person name="Lauterbach L."/>
            <person name="Steele A.D."/>
            <person name="Gui C."/>
            <person name="Meng S."/>
            <person name="Li G."/>
            <person name="Viehrig K."/>
            <person name="Ye F."/>
            <person name="Su P."/>
            <person name="Kiefer A.F."/>
            <person name="Nichols A."/>
            <person name="Cepeda A.J."/>
            <person name="Yan W."/>
            <person name="Fan B."/>
            <person name="Jiang Y."/>
            <person name="Adhikari A."/>
            <person name="Zheng C.-J."/>
            <person name="Schuster L."/>
            <person name="Cowan T.M."/>
            <person name="Smanski M.J."/>
            <person name="Chevrette M.G."/>
            <person name="De Carvalho L.P.S."/>
            <person name="Shen B."/>
        </authorList>
    </citation>
    <scope>NUCLEOTIDE SEQUENCE [LARGE SCALE GENOMIC DNA]</scope>
    <source>
        <strain evidence="2 3">NPDC013366</strain>
    </source>
</reference>
<dbReference type="NCBIfam" id="NF038083">
    <property type="entry name" value="CU044_5270_fam"/>
    <property type="match status" value="1"/>
</dbReference>
<dbReference type="InterPro" id="IPR047789">
    <property type="entry name" value="CU044_5270-like"/>
</dbReference>
<accession>A0ABW6YTF7</accession>
<feature type="region of interest" description="Disordered" evidence="1">
    <location>
        <begin position="325"/>
        <end position="344"/>
    </location>
</feature>
<gene>
    <name evidence="2" type="ORF">ACF1HC_11010</name>
</gene>
<keyword evidence="3" id="KW-1185">Reference proteome</keyword>
<dbReference type="EMBL" id="JBICBM010000004">
    <property type="protein sequence ID" value="MFF9882122.1"/>
    <property type="molecule type" value="Genomic_DNA"/>
</dbReference>
<dbReference type="RefSeq" id="WP_051815984.1">
    <property type="nucleotide sequence ID" value="NZ_JBFACJ010000027.1"/>
</dbReference>
<organism evidence="2 3">
    <name type="scientific">Streptomyces eurythermus</name>
    <dbReference type="NCBI Taxonomy" id="42237"/>
    <lineage>
        <taxon>Bacteria</taxon>
        <taxon>Bacillati</taxon>
        <taxon>Actinomycetota</taxon>
        <taxon>Actinomycetes</taxon>
        <taxon>Kitasatosporales</taxon>
        <taxon>Streptomycetaceae</taxon>
        <taxon>Streptomyces</taxon>
    </lineage>
</organism>
<comment type="caution">
    <text evidence="2">The sequence shown here is derived from an EMBL/GenBank/DDBJ whole genome shotgun (WGS) entry which is preliminary data.</text>
</comment>
<protein>
    <submittedName>
        <fullName evidence="2">CU044_5270 family protein</fullName>
    </submittedName>
</protein>
<evidence type="ECO:0000313" key="2">
    <source>
        <dbReference type="EMBL" id="MFF9882122.1"/>
    </source>
</evidence>
<evidence type="ECO:0000256" key="1">
    <source>
        <dbReference type="SAM" id="MobiDB-lite"/>
    </source>
</evidence>